<reference evidence="9" key="1">
    <citation type="journal article" date="2002" name="Science">
        <title>The draft genome of Ciona intestinalis: insights into chordate and vertebrate origins.</title>
        <authorList>
            <person name="Dehal P."/>
            <person name="Satou Y."/>
            <person name="Campbell R.K."/>
            <person name="Chapman J."/>
            <person name="Degnan B."/>
            <person name="De Tomaso A."/>
            <person name="Davidson B."/>
            <person name="Di Gregorio A."/>
            <person name="Gelpke M."/>
            <person name="Goodstein D.M."/>
            <person name="Harafuji N."/>
            <person name="Hastings K.E."/>
            <person name="Ho I."/>
            <person name="Hotta K."/>
            <person name="Huang W."/>
            <person name="Kawashima T."/>
            <person name="Lemaire P."/>
            <person name="Martinez D."/>
            <person name="Meinertzhagen I.A."/>
            <person name="Necula S."/>
            <person name="Nonaka M."/>
            <person name="Putnam N."/>
            <person name="Rash S."/>
            <person name="Saiga H."/>
            <person name="Satake M."/>
            <person name="Terry A."/>
            <person name="Yamada L."/>
            <person name="Wang H.G."/>
            <person name="Awazu S."/>
            <person name="Azumi K."/>
            <person name="Boore J."/>
            <person name="Branno M."/>
            <person name="Chin-Bow S."/>
            <person name="DeSantis R."/>
            <person name="Doyle S."/>
            <person name="Francino P."/>
            <person name="Keys D.N."/>
            <person name="Haga S."/>
            <person name="Hayashi H."/>
            <person name="Hino K."/>
            <person name="Imai K.S."/>
            <person name="Inaba K."/>
            <person name="Kano S."/>
            <person name="Kobayashi K."/>
            <person name="Kobayashi M."/>
            <person name="Lee B.I."/>
            <person name="Makabe K.W."/>
            <person name="Manohar C."/>
            <person name="Matassi G."/>
            <person name="Medina M."/>
            <person name="Mochizuki Y."/>
            <person name="Mount S."/>
            <person name="Morishita T."/>
            <person name="Miura S."/>
            <person name="Nakayama A."/>
            <person name="Nishizaka S."/>
            <person name="Nomoto H."/>
            <person name="Ohta F."/>
            <person name="Oishi K."/>
            <person name="Rigoutsos I."/>
            <person name="Sano M."/>
            <person name="Sasaki A."/>
            <person name="Sasakura Y."/>
            <person name="Shoguchi E."/>
            <person name="Shin-i T."/>
            <person name="Spagnuolo A."/>
            <person name="Stainier D."/>
            <person name="Suzuki M.M."/>
            <person name="Tassy O."/>
            <person name="Takatori N."/>
            <person name="Tokuoka M."/>
            <person name="Yagi K."/>
            <person name="Yoshizaki F."/>
            <person name="Wada S."/>
            <person name="Zhang C."/>
            <person name="Hyatt P.D."/>
            <person name="Larimer F."/>
            <person name="Detter C."/>
            <person name="Doggett N."/>
            <person name="Glavina T."/>
            <person name="Hawkins T."/>
            <person name="Richardson P."/>
            <person name="Lucas S."/>
            <person name="Kohara Y."/>
            <person name="Levine M."/>
            <person name="Satoh N."/>
            <person name="Rokhsar D.S."/>
        </authorList>
    </citation>
    <scope>NUCLEOTIDE SEQUENCE [LARGE SCALE GENOMIC DNA]</scope>
</reference>
<evidence type="ECO:0000313" key="9">
    <source>
        <dbReference type="Proteomes" id="UP000008144"/>
    </source>
</evidence>
<dbReference type="PANTHER" id="PTHR19432">
    <property type="entry name" value="SUGAR TRANSPORTER"/>
    <property type="match status" value="1"/>
</dbReference>
<evidence type="ECO:0000256" key="7">
    <source>
        <dbReference type="SAM" id="Phobius"/>
    </source>
</evidence>
<feature type="region of interest" description="Disordered" evidence="6">
    <location>
        <begin position="1"/>
        <end position="26"/>
    </location>
</feature>
<feature type="compositionally biased region" description="Polar residues" evidence="6">
    <location>
        <begin position="10"/>
        <end position="26"/>
    </location>
</feature>
<feature type="transmembrane region" description="Helical" evidence="7">
    <location>
        <begin position="219"/>
        <end position="239"/>
    </location>
</feature>
<sequence>MDEGGDESIEPSSSEQTDGATASSVSAQKRHKWTRLLLHASIMCGREFLYAVEIVLVTPIILQLGMPEKYYSLMWMFSPVLGILIGPIMGSHSDRCKSRFGRRRPYITALVIGALIGLTLLIFSKDIASSLGGENVESRRVWGVVVGVVGAQIMDFCLDQAETPLRAYTLDVCTLPDQQRAVAMQTFFIGLGGALGFIIDGIDWEKTAISKLFGSQIKVVYMFAVVTYILTTICNLCSIKETPWHKRSKPSSSKCIIPSQLPPEKSNGLENTSTYGTFFYQNFPIYVQ</sequence>
<keyword evidence="5 7" id="KW-0472">Membrane</keyword>
<organism evidence="8 9">
    <name type="scientific">Ciona intestinalis</name>
    <name type="common">Transparent sea squirt</name>
    <name type="synonym">Ascidia intestinalis</name>
    <dbReference type="NCBI Taxonomy" id="7719"/>
    <lineage>
        <taxon>Eukaryota</taxon>
        <taxon>Metazoa</taxon>
        <taxon>Chordata</taxon>
        <taxon>Tunicata</taxon>
        <taxon>Ascidiacea</taxon>
        <taxon>Phlebobranchia</taxon>
        <taxon>Cionidae</taxon>
        <taxon>Ciona</taxon>
    </lineage>
</organism>
<dbReference type="Gene3D" id="1.20.1250.20">
    <property type="entry name" value="MFS general substrate transporter like domains"/>
    <property type="match status" value="1"/>
</dbReference>
<feature type="transmembrane region" description="Helical" evidence="7">
    <location>
        <begin position="48"/>
        <end position="66"/>
    </location>
</feature>
<evidence type="ECO:0000256" key="3">
    <source>
        <dbReference type="ARBA" id="ARBA00022692"/>
    </source>
</evidence>
<evidence type="ECO:0000256" key="1">
    <source>
        <dbReference type="ARBA" id="ARBA00004141"/>
    </source>
</evidence>
<dbReference type="HOGENOM" id="CLU_015081_2_2_1"/>
<dbReference type="Pfam" id="PF13347">
    <property type="entry name" value="MFS_2"/>
    <property type="match status" value="1"/>
</dbReference>
<keyword evidence="9" id="KW-1185">Reference proteome</keyword>
<keyword evidence="2" id="KW-0813">Transport</keyword>
<dbReference type="STRING" id="7719.ENSCINP00000006523"/>
<dbReference type="Ensembl" id="ENSCINT00000006523.3">
    <property type="protein sequence ID" value="ENSCINP00000006523.3"/>
    <property type="gene ID" value="ENSCING00000019917.1"/>
</dbReference>
<dbReference type="GO" id="GO:0016020">
    <property type="term" value="C:membrane"/>
    <property type="evidence" value="ECO:0007669"/>
    <property type="project" value="UniProtKB-SubCell"/>
</dbReference>
<evidence type="ECO:0000256" key="2">
    <source>
        <dbReference type="ARBA" id="ARBA00022448"/>
    </source>
</evidence>
<feature type="transmembrane region" description="Helical" evidence="7">
    <location>
        <begin position="72"/>
        <end position="93"/>
    </location>
</feature>
<reference evidence="8" key="2">
    <citation type="submission" date="2025-08" db="UniProtKB">
        <authorList>
            <consortium name="Ensembl"/>
        </authorList>
    </citation>
    <scope>IDENTIFICATION</scope>
</reference>
<reference evidence="8" key="3">
    <citation type="submission" date="2025-09" db="UniProtKB">
        <authorList>
            <consortium name="Ensembl"/>
        </authorList>
    </citation>
    <scope>IDENTIFICATION</scope>
</reference>
<dbReference type="GeneTree" id="ENSGT00950000182914"/>
<protein>
    <submittedName>
        <fullName evidence="8">Uncharacterized protein</fullName>
    </submittedName>
</protein>
<dbReference type="InterPro" id="IPR036259">
    <property type="entry name" value="MFS_trans_sf"/>
</dbReference>
<dbReference type="AlphaFoldDB" id="F6SQ65"/>
<feature type="transmembrane region" description="Helical" evidence="7">
    <location>
        <begin position="105"/>
        <end position="123"/>
    </location>
</feature>
<evidence type="ECO:0000256" key="6">
    <source>
        <dbReference type="SAM" id="MobiDB-lite"/>
    </source>
</evidence>
<dbReference type="SUPFAM" id="SSF103473">
    <property type="entry name" value="MFS general substrate transporter"/>
    <property type="match status" value="1"/>
</dbReference>
<evidence type="ECO:0000313" key="8">
    <source>
        <dbReference type="Ensembl" id="ENSCINP00000006523.3"/>
    </source>
</evidence>
<evidence type="ECO:0000256" key="4">
    <source>
        <dbReference type="ARBA" id="ARBA00022989"/>
    </source>
</evidence>
<name>F6SQ65_CIOIN</name>
<keyword evidence="3 7" id="KW-0812">Transmembrane</keyword>
<comment type="subcellular location">
    <subcellularLocation>
        <location evidence="1">Membrane</location>
        <topology evidence="1">Multi-pass membrane protein</topology>
    </subcellularLocation>
</comment>
<dbReference type="Proteomes" id="UP000008144">
    <property type="component" value="Unassembled WGS sequence"/>
</dbReference>
<dbReference type="InParanoid" id="F6SQ65"/>
<accession>F6SQ65</accession>
<evidence type="ECO:0000256" key="5">
    <source>
        <dbReference type="ARBA" id="ARBA00023136"/>
    </source>
</evidence>
<dbReference type="OMA" id="RICPARP"/>
<dbReference type="PANTHER" id="PTHR19432:SF96">
    <property type="entry name" value="MAJOR FACILITATOR SUPERFAMILY (MFS) PROFILE DOMAIN-CONTAINING PROTEIN"/>
    <property type="match status" value="1"/>
</dbReference>
<proteinExistence type="predicted"/>
<keyword evidence="4 7" id="KW-1133">Transmembrane helix</keyword>